<sequence>MVALAVFDRPRRRGADVRVSALPLVRLPDPVGPGRGADLSPVRVPRKWRAGGRNRGRLTASDMGRSPGHGLGEASVESSARSLCNRALLSIIGPAAFSIDEPVAASSENARAGSIDPFDSTPGPRAR</sequence>
<reference evidence="2" key="1">
    <citation type="submission" date="2020-11" db="EMBL/GenBank/DDBJ databases">
        <title>Complete genome sequence of a novel pathogenic Methylobacterium strain isolated from rice in Vietnam.</title>
        <authorList>
            <person name="Lai K."/>
            <person name="Okazaki S."/>
            <person name="Higashi K."/>
            <person name="Mori H."/>
            <person name="Toyoda A."/>
            <person name="Kurokawa K."/>
        </authorList>
    </citation>
    <scope>NUCLEOTIDE SEQUENCE</scope>
    <source>
        <strain evidence="2">VL1</strain>
    </source>
</reference>
<gene>
    <name evidence="2" type="ORF">mvi_05750</name>
</gene>
<evidence type="ECO:0000313" key="2">
    <source>
        <dbReference type="EMBL" id="BCM82114.1"/>
    </source>
</evidence>
<dbReference type="Proteomes" id="UP000663508">
    <property type="component" value="Chromosome"/>
</dbReference>
<dbReference type="KEGG" id="mind:mvi_05750"/>
<protein>
    <submittedName>
        <fullName evidence="2">Uncharacterized protein</fullName>
    </submittedName>
</protein>
<proteinExistence type="predicted"/>
<feature type="region of interest" description="Disordered" evidence="1">
    <location>
        <begin position="30"/>
        <end position="77"/>
    </location>
</feature>
<accession>A0A8H8WPU2</accession>
<dbReference type="AlphaFoldDB" id="A0A8H8WPU2"/>
<name>A0A8H8WPU2_9HYPH</name>
<dbReference type="EMBL" id="AP024145">
    <property type="protein sequence ID" value="BCM82114.1"/>
    <property type="molecule type" value="Genomic_DNA"/>
</dbReference>
<evidence type="ECO:0000256" key="1">
    <source>
        <dbReference type="SAM" id="MobiDB-lite"/>
    </source>
</evidence>
<feature type="region of interest" description="Disordered" evidence="1">
    <location>
        <begin position="106"/>
        <end position="127"/>
    </location>
</feature>
<organism evidence="2 3">
    <name type="scientific">Methylobacterium indicum</name>
    <dbReference type="NCBI Taxonomy" id="1775910"/>
    <lineage>
        <taxon>Bacteria</taxon>
        <taxon>Pseudomonadati</taxon>
        <taxon>Pseudomonadota</taxon>
        <taxon>Alphaproteobacteria</taxon>
        <taxon>Hyphomicrobiales</taxon>
        <taxon>Methylobacteriaceae</taxon>
        <taxon>Methylobacterium</taxon>
    </lineage>
</organism>
<feature type="compositionally biased region" description="Basic residues" evidence="1">
    <location>
        <begin position="44"/>
        <end position="56"/>
    </location>
</feature>
<evidence type="ECO:0000313" key="3">
    <source>
        <dbReference type="Proteomes" id="UP000663508"/>
    </source>
</evidence>